<comment type="caution">
    <text evidence="2">The sequence shown here is derived from an EMBL/GenBank/DDBJ whole genome shotgun (WGS) entry which is preliminary data.</text>
</comment>
<name>A0AA37T334_9ALTE</name>
<feature type="transmembrane region" description="Helical" evidence="1">
    <location>
        <begin position="192"/>
        <end position="212"/>
    </location>
</feature>
<evidence type="ECO:0000313" key="3">
    <source>
        <dbReference type="Proteomes" id="UP001156601"/>
    </source>
</evidence>
<dbReference type="Proteomes" id="UP001156601">
    <property type="component" value="Unassembled WGS sequence"/>
</dbReference>
<accession>A0AA37T334</accession>
<keyword evidence="1" id="KW-0812">Transmembrane</keyword>
<keyword evidence="1" id="KW-0472">Membrane</keyword>
<evidence type="ECO:0000313" key="2">
    <source>
        <dbReference type="EMBL" id="GLR72686.1"/>
    </source>
</evidence>
<feature type="transmembrane region" description="Helical" evidence="1">
    <location>
        <begin position="138"/>
        <end position="153"/>
    </location>
</feature>
<feature type="transmembrane region" description="Helical" evidence="1">
    <location>
        <begin position="68"/>
        <end position="87"/>
    </location>
</feature>
<protein>
    <submittedName>
        <fullName evidence="2">Uncharacterized protein</fullName>
    </submittedName>
</protein>
<proteinExistence type="predicted"/>
<sequence length="229" mass="25469">MNQDIDVSSINYISKNFFGLQGYVSASFGLIPVGISVQQLNGMQWQSSIFKMGIYGADGYAGVPLSGWIELFSWSLVLLGLVGGLYFKKYYYPKRFGTVVKAGRNKVYTKADGKTAFAILGLISVFGCLVVIDETTSVPLNLAFLMISVCFLFRARTAPIMRRTLFVFSGIMLFCALLLPQLDFVYDSGKYSLSPLFAFSMSCLWVFEGLIAHKMLVGLIRKTREQLVV</sequence>
<keyword evidence="3" id="KW-1185">Reference proteome</keyword>
<dbReference type="RefSeq" id="WP_284219099.1">
    <property type="nucleotide sequence ID" value="NZ_BSOT01000012.1"/>
</dbReference>
<dbReference type="AlphaFoldDB" id="A0AA37T334"/>
<keyword evidence="1" id="KW-1133">Transmembrane helix</keyword>
<feature type="transmembrane region" description="Helical" evidence="1">
    <location>
        <begin position="165"/>
        <end position="186"/>
    </location>
</feature>
<organism evidence="2 3">
    <name type="scientific">Agaribacter marinus</name>
    <dbReference type="NCBI Taxonomy" id="1431249"/>
    <lineage>
        <taxon>Bacteria</taxon>
        <taxon>Pseudomonadati</taxon>
        <taxon>Pseudomonadota</taxon>
        <taxon>Gammaproteobacteria</taxon>
        <taxon>Alteromonadales</taxon>
        <taxon>Alteromonadaceae</taxon>
        <taxon>Agaribacter</taxon>
    </lineage>
</organism>
<reference evidence="2" key="1">
    <citation type="journal article" date="2014" name="Int. J. Syst. Evol. Microbiol.">
        <title>Complete genome sequence of Corynebacterium casei LMG S-19264T (=DSM 44701T), isolated from a smear-ripened cheese.</title>
        <authorList>
            <consortium name="US DOE Joint Genome Institute (JGI-PGF)"/>
            <person name="Walter F."/>
            <person name="Albersmeier A."/>
            <person name="Kalinowski J."/>
            <person name="Ruckert C."/>
        </authorList>
    </citation>
    <scope>NUCLEOTIDE SEQUENCE</scope>
    <source>
        <strain evidence="2">NBRC 110023</strain>
    </source>
</reference>
<dbReference type="EMBL" id="BSOT01000012">
    <property type="protein sequence ID" value="GLR72686.1"/>
    <property type="molecule type" value="Genomic_DNA"/>
</dbReference>
<reference evidence="2" key="2">
    <citation type="submission" date="2023-01" db="EMBL/GenBank/DDBJ databases">
        <title>Draft genome sequence of Agaribacter marinus strain NBRC 110023.</title>
        <authorList>
            <person name="Sun Q."/>
            <person name="Mori K."/>
        </authorList>
    </citation>
    <scope>NUCLEOTIDE SEQUENCE</scope>
    <source>
        <strain evidence="2">NBRC 110023</strain>
    </source>
</reference>
<gene>
    <name evidence="2" type="ORF">GCM10007852_35940</name>
</gene>
<evidence type="ECO:0000256" key="1">
    <source>
        <dbReference type="SAM" id="Phobius"/>
    </source>
</evidence>
<feature type="transmembrane region" description="Helical" evidence="1">
    <location>
        <begin position="115"/>
        <end position="132"/>
    </location>
</feature>